<gene>
    <name evidence="3" type="ORF">EMPS_04378</name>
</gene>
<reference evidence="3" key="2">
    <citation type="journal article" date="2022" name="Microbiol. Resour. Announc.">
        <title>Whole-Genome Sequence of Entomortierella parvispora E1425, a Mucoromycotan Fungus Associated with Burkholderiaceae-Related Endosymbiotic Bacteria.</title>
        <authorList>
            <person name="Herlambang A."/>
            <person name="Guo Y."/>
            <person name="Takashima Y."/>
            <person name="Narisawa K."/>
            <person name="Ohta H."/>
            <person name="Nishizawa T."/>
        </authorList>
    </citation>
    <scope>NUCLEOTIDE SEQUENCE</scope>
    <source>
        <strain evidence="3">E1425</strain>
    </source>
</reference>
<protein>
    <submittedName>
        <fullName evidence="3">Uncharacterized protein</fullName>
    </submittedName>
</protein>
<feature type="signal peptide" evidence="2">
    <location>
        <begin position="1"/>
        <end position="23"/>
    </location>
</feature>
<feature type="chain" id="PRO_5040173963" evidence="2">
    <location>
        <begin position="24"/>
        <end position="222"/>
    </location>
</feature>
<feature type="region of interest" description="Disordered" evidence="1">
    <location>
        <begin position="198"/>
        <end position="222"/>
    </location>
</feature>
<evidence type="ECO:0000256" key="1">
    <source>
        <dbReference type="SAM" id="MobiDB-lite"/>
    </source>
</evidence>
<evidence type="ECO:0000313" key="4">
    <source>
        <dbReference type="Proteomes" id="UP000827284"/>
    </source>
</evidence>
<proteinExistence type="predicted"/>
<accession>A0A9P3H8D7</accession>
<keyword evidence="4" id="KW-1185">Reference proteome</keyword>
<comment type="caution">
    <text evidence="3">The sequence shown here is derived from an EMBL/GenBank/DDBJ whole genome shotgun (WGS) entry which is preliminary data.</text>
</comment>
<sequence>MRFSIAATLIAASAVALLSQVSAALTEQEKADIREMDGDNANMCPPCLQKAMNNHFPHACDKDLDTGRVRPEGATDSEEHCVCVAFMDLHWMKADCSFECPYVFNEKTMGFFLHSSKIEGCDKWIDFETGLEKQVKGHLTKDPSYKPEVYEIAPEPPKDEAIATEEEDERLYDVTVSITTEESDAKLKAEKEEKERLELESGIKVDPVVAKEAEAEKPKDEL</sequence>
<name>A0A9P3H8D7_9FUNG</name>
<evidence type="ECO:0000256" key="2">
    <source>
        <dbReference type="SAM" id="SignalP"/>
    </source>
</evidence>
<dbReference type="EMBL" id="BQFW01000006">
    <property type="protein sequence ID" value="GJJ72021.1"/>
    <property type="molecule type" value="Genomic_DNA"/>
</dbReference>
<reference evidence="3" key="1">
    <citation type="submission" date="2021-11" db="EMBL/GenBank/DDBJ databases">
        <authorList>
            <person name="Herlambang A."/>
            <person name="Guo Y."/>
            <person name="Takashima Y."/>
            <person name="Nishizawa T."/>
        </authorList>
    </citation>
    <scope>NUCLEOTIDE SEQUENCE</scope>
    <source>
        <strain evidence="3">E1425</strain>
    </source>
</reference>
<dbReference type="OrthoDB" id="2422218at2759"/>
<dbReference type="Proteomes" id="UP000827284">
    <property type="component" value="Unassembled WGS sequence"/>
</dbReference>
<dbReference type="AlphaFoldDB" id="A0A9P3H8D7"/>
<keyword evidence="2" id="KW-0732">Signal</keyword>
<evidence type="ECO:0000313" key="3">
    <source>
        <dbReference type="EMBL" id="GJJ72021.1"/>
    </source>
</evidence>
<organism evidence="3 4">
    <name type="scientific">Entomortierella parvispora</name>
    <dbReference type="NCBI Taxonomy" id="205924"/>
    <lineage>
        <taxon>Eukaryota</taxon>
        <taxon>Fungi</taxon>
        <taxon>Fungi incertae sedis</taxon>
        <taxon>Mucoromycota</taxon>
        <taxon>Mortierellomycotina</taxon>
        <taxon>Mortierellomycetes</taxon>
        <taxon>Mortierellales</taxon>
        <taxon>Mortierellaceae</taxon>
        <taxon>Entomortierella</taxon>
    </lineage>
</organism>